<proteinExistence type="predicted"/>
<reference evidence="2" key="1">
    <citation type="journal article" date="2019" name="Int. J. Syst. Evol. Microbiol.">
        <title>The Global Catalogue of Microorganisms (GCM) 10K type strain sequencing project: providing services to taxonomists for standard genome sequencing and annotation.</title>
        <authorList>
            <consortium name="The Broad Institute Genomics Platform"/>
            <consortium name="The Broad Institute Genome Sequencing Center for Infectious Disease"/>
            <person name="Wu L."/>
            <person name="Ma J."/>
        </authorList>
    </citation>
    <scope>NUCLEOTIDE SEQUENCE [LARGE SCALE GENOMIC DNA]</scope>
    <source>
        <strain evidence="2">CGMCC 1.12478</strain>
    </source>
</reference>
<evidence type="ECO:0000313" key="2">
    <source>
        <dbReference type="Proteomes" id="UP000645462"/>
    </source>
</evidence>
<evidence type="ECO:0000313" key="1">
    <source>
        <dbReference type="EMBL" id="GGC09478.1"/>
    </source>
</evidence>
<comment type="caution">
    <text evidence="1">The sequence shown here is derived from an EMBL/GenBank/DDBJ whole genome shotgun (WGS) entry which is preliminary data.</text>
</comment>
<keyword evidence="2" id="KW-1185">Reference proteome</keyword>
<dbReference type="Proteomes" id="UP000645462">
    <property type="component" value="Unassembled WGS sequence"/>
</dbReference>
<accession>A0ABQ1KV59</accession>
<gene>
    <name evidence="1" type="ORF">GCM10011363_27670</name>
</gene>
<organism evidence="1 2">
    <name type="scientific">Marivita lacus</name>
    <dbReference type="NCBI Taxonomy" id="1323742"/>
    <lineage>
        <taxon>Bacteria</taxon>
        <taxon>Pseudomonadati</taxon>
        <taxon>Pseudomonadota</taxon>
        <taxon>Alphaproteobacteria</taxon>
        <taxon>Rhodobacterales</taxon>
        <taxon>Roseobacteraceae</taxon>
        <taxon>Marivita</taxon>
    </lineage>
</organism>
<sequence>MGQISLTTPMAAGSVLSNVQQTIRIVRAVRSKVEETPSHELQAVEKATGLDIAAKMVEFPAKHAKPEN</sequence>
<protein>
    <submittedName>
        <fullName evidence="1">Uncharacterized protein</fullName>
    </submittedName>
</protein>
<name>A0ABQ1KV59_9RHOB</name>
<dbReference type="EMBL" id="BMFC01000007">
    <property type="protein sequence ID" value="GGC09478.1"/>
    <property type="molecule type" value="Genomic_DNA"/>
</dbReference>